<dbReference type="Proteomes" id="UP000070659">
    <property type="component" value="Unassembled WGS sequence"/>
</dbReference>
<dbReference type="EMBL" id="JYIJ01000010">
    <property type="protein sequence ID" value="KWX05658.1"/>
    <property type="molecule type" value="Genomic_DNA"/>
</dbReference>
<reference evidence="7" key="2">
    <citation type="submission" date="2015-02" db="EMBL/GenBank/DDBJ databases">
        <title>Physiological reanalysis, assessment of diazotrophy, and genome sequences of multiple isolates of Streptomyces thermoautotrophicus.</title>
        <authorList>
            <person name="MacKellar D.C."/>
            <person name="Lieber L."/>
            <person name="Norman J."/>
            <person name="Bolger A."/>
            <person name="Tobin C."/>
            <person name="Murray J.W."/>
            <person name="Friesen M."/>
            <person name="Prell J."/>
        </authorList>
    </citation>
    <scope>NUCLEOTIDE SEQUENCE [LARGE SCALE GENOMIC DNA]</scope>
    <source>
        <strain evidence="7">UBT1</strain>
    </source>
</reference>
<keyword evidence="6" id="KW-1185">Reference proteome</keyword>
<name>A0A132N6A1_9ACTN</name>
<dbReference type="PATRIC" id="fig|1469144.10.peg.2652"/>
<dbReference type="InterPro" id="IPR012349">
    <property type="entry name" value="Split_barrel_FMN-bd"/>
</dbReference>
<dbReference type="AlphaFoldDB" id="A0A132N6A1"/>
<evidence type="ECO:0000313" key="3">
    <source>
        <dbReference type="EMBL" id="KWX01418.1"/>
    </source>
</evidence>
<reference evidence="4 8" key="1">
    <citation type="submission" date="2015-02" db="EMBL/GenBank/DDBJ databases">
        <title>Physiological reanalysis, assessment of diazotrophy, and genome sequences of multiple isolates of Streptomyces thermoautotrophicus.</title>
        <authorList>
            <person name="MacKellar D.C."/>
            <person name="Lieber L."/>
            <person name="Norman J."/>
            <person name="Bolger A."/>
            <person name="Tobin C."/>
            <person name="Murray J.W."/>
            <person name="Prell J."/>
        </authorList>
    </citation>
    <scope>NUCLEOTIDE SEQUENCE [LARGE SCALE GENOMIC DNA]</scope>
    <source>
        <strain evidence="4 8">UBT1</strain>
    </source>
</reference>
<dbReference type="GO" id="GO:0070967">
    <property type="term" value="F:coenzyme F420 binding"/>
    <property type="evidence" value="ECO:0007669"/>
    <property type="project" value="TreeGrafter"/>
</dbReference>
<evidence type="ECO:0000313" key="6">
    <source>
        <dbReference type="Proteomes" id="UP000070188"/>
    </source>
</evidence>
<dbReference type="InterPro" id="IPR019920">
    <property type="entry name" value="F420-binding_dom_put"/>
</dbReference>
<reference evidence="6" key="4">
    <citation type="submission" date="2015-04" db="EMBL/GenBank/DDBJ databases">
        <title>Physiological reanalysis, assessment of diazotrophy, and genome sequences of multiple isolates of Streptomyces thermoautotrophicus.</title>
        <authorList>
            <person name="MacKellar D.C."/>
            <person name="Lieber L."/>
            <person name="Norman J."/>
            <person name="Bolger A."/>
            <person name="Tobin C."/>
            <person name="Murray J.W."/>
            <person name="Chang R."/>
            <person name="Ford T."/>
            <person name="Nguyen P.Q."/>
            <person name="Woodward J."/>
            <person name="Permingeat H."/>
            <person name="Joshi N.S."/>
            <person name="Silver P.A."/>
            <person name="Usadel B."/>
            <person name="Rutherford A.W."/>
            <person name="Friesen M."/>
            <person name="Prell J."/>
        </authorList>
    </citation>
    <scope>NUCLEOTIDE SEQUENCE [LARGE SCALE GENOMIC DNA]</scope>
    <source>
        <strain evidence="6">H1</strain>
    </source>
</reference>
<sequence length="146" mass="16280">MSRRMTDEEWQAFLMEGTRTAKVGTVLRDGRPHVTPVWFVLDDGDLVFTTPGDSVKARSLRRDPRVCVCVDLEEQPFGFVMLEGEAVLVDDRDAVEEWTARIRARYAPAASVASTAPAKADAYNRPPGLLVRVKPSRVIAVSYDDE</sequence>
<dbReference type="GO" id="GO:0016627">
    <property type="term" value="F:oxidoreductase activity, acting on the CH-CH group of donors"/>
    <property type="evidence" value="ECO:0007669"/>
    <property type="project" value="TreeGrafter"/>
</dbReference>
<dbReference type="PANTHER" id="PTHR35176:SF1">
    <property type="entry name" value="F420H(2)-DEPENDENT BILIVERDIN REDUCTASE"/>
    <property type="match status" value="1"/>
</dbReference>
<dbReference type="EMBL" id="JYIK01001064">
    <property type="protein sequence ID" value="KWX07287.1"/>
    <property type="molecule type" value="Genomic_DNA"/>
</dbReference>
<dbReference type="SUPFAM" id="SSF50475">
    <property type="entry name" value="FMN-binding split barrel"/>
    <property type="match status" value="1"/>
</dbReference>
<dbReference type="Gene3D" id="2.30.110.10">
    <property type="entry name" value="Electron Transport, Fmn-binding Protein, Chain A"/>
    <property type="match status" value="1"/>
</dbReference>
<dbReference type="InterPro" id="IPR011576">
    <property type="entry name" value="Pyridox_Oxase_N"/>
</dbReference>
<dbReference type="Proteomes" id="UP000070598">
    <property type="component" value="Unassembled WGS sequence"/>
</dbReference>
<comment type="caution">
    <text evidence="4">The sequence shown here is derived from an EMBL/GenBank/DDBJ whole genome shotgun (WGS) entry which is preliminary data.</text>
</comment>
<organism evidence="4 8">
    <name type="scientific">Carbonactinospora thermoautotrophica</name>
    <dbReference type="NCBI Taxonomy" id="1469144"/>
    <lineage>
        <taxon>Bacteria</taxon>
        <taxon>Bacillati</taxon>
        <taxon>Actinomycetota</taxon>
        <taxon>Actinomycetes</taxon>
        <taxon>Kitasatosporales</taxon>
        <taxon>Carbonactinosporaceae</taxon>
        <taxon>Carbonactinospora</taxon>
    </lineage>
</organism>
<dbReference type="PANTHER" id="PTHR35176">
    <property type="entry name" value="HEME OXYGENASE HI_0854-RELATED"/>
    <property type="match status" value="1"/>
</dbReference>
<dbReference type="OrthoDB" id="159383at2"/>
<reference evidence="3" key="3">
    <citation type="submission" date="2015-04" db="EMBL/GenBank/DDBJ databases">
        <title>Physiological reanalysis, assessment of diazotrophy, and genome sequences of multiple isolates of Streptomyces thermoautotrophicus.</title>
        <authorList>
            <person name="MacKellar D.C."/>
            <person name="Lieber L."/>
            <person name="Norman J."/>
            <person name="Bolger A."/>
            <person name="Tobin C."/>
            <person name="Murray J.W."/>
            <person name="Woodward J."/>
            <person name="Friesen M."/>
            <person name="Prell J."/>
        </authorList>
    </citation>
    <scope>NUCLEOTIDE SEQUENCE [LARGE SCALE GENOMIC DNA]</scope>
    <source>
        <strain evidence="3">H1</strain>
    </source>
</reference>
<dbReference type="STRING" id="1469144.LI90_2446"/>
<dbReference type="RefSeq" id="WP_079046219.1">
    <property type="nucleotide sequence ID" value="NZ_JYIJ01000010.1"/>
</dbReference>
<dbReference type="NCBIfam" id="TIGR03618">
    <property type="entry name" value="Rv1155_F420"/>
    <property type="match status" value="1"/>
</dbReference>
<protein>
    <submittedName>
        <fullName evidence="3">Putative F420-dependent enzyme</fullName>
    </submittedName>
    <submittedName>
        <fullName evidence="4">Pyridoxamine 5-phosphate oxidase</fullName>
    </submittedName>
</protein>
<dbReference type="Pfam" id="PF01243">
    <property type="entry name" value="PNPOx_N"/>
    <property type="match status" value="1"/>
</dbReference>
<accession>A0A132N6A1</accession>
<evidence type="ECO:0000256" key="1">
    <source>
        <dbReference type="ARBA" id="ARBA00023002"/>
    </source>
</evidence>
<dbReference type="InterPro" id="IPR052019">
    <property type="entry name" value="F420H2_bilvrd_red/Heme_oxyg"/>
</dbReference>
<dbReference type="GO" id="GO:0005829">
    <property type="term" value="C:cytosol"/>
    <property type="evidence" value="ECO:0007669"/>
    <property type="project" value="TreeGrafter"/>
</dbReference>
<evidence type="ECO:0000313" key="7">
    <source>
        <dbReference type="Proteomes" id="UP000070598"/>
    </source>
</evidence>
<gene>
    <name evidence="3" type="ORF">LI90_2446</name>
    <name evidence="4" type="ORF">TH66_00910</name>
    <name evidence="5" type="ORF">TR74_19265</name>
</gene>
<evidence type="ECO:0000313" key="5">
    <source>
        <dbReference type="EMBL" id="KWX07287.1"/>
    </source>
</evidence>
<evidence type="ECO:0000259" key="2">
    <source>
        <dbReference type="Pfam" id="PF01243"/>
    </source>
</evidence>
<evidence type="ECO:0000313" key="4">
    <source>
        <dbReference type="EMBL" id="KWX05658.1"/>
    </source>
</evidence>
<proteinExistence type="predicted"/>
<evidence type="ECO:0000313" key="8">
    <source>
        <dbReference type="Proteomes" id="UP000070659"/>
    </source>
</evidence>
<feature type="domain" description="Pyridoxamine 5'-phosphate oxidase N-terminal" evidence="2">
    <location>
        <begin position="7"/>
        <end position="140"/>
    </location>
</feature>
<keyword evidence="1" id="KW-0560">Oxidoreductase</keyword>
<dbReference type="EMBL" id="LAXD01000001">
    <property type="protein sequence ID" value="KWX01418.1"/>
    <property type="molecule type" value="Genomic_DNA"/>
</dbReference>
<dbReference type="Proteomes" id="UP000070188">
    <property type="component" value="Unassembled WGS sequence"/>
</dbReference>